<evidence type="ECO:0000313" key="2">
    <source>
        <dbReference type="EMBL" id="MBT2187118.1"/>
    </source>
</evidence>
<dbReference type="Proteomes" id="UP001138757">
    <property type="component" value="Unassembled WGS sequence"/>
</dbReference>
<evidence type="ECO:0000256" key="1">
    <source>
        <dbReference type="SAM" id="SignalP"/>
    </source>
</evidence>
<dbReference type="EMBL" id="JAHGAW010000005">
    <property type="protein sequence ID" value="MBT2187118.1"/>
    <property type="molecule type" value="Genomic_DNA"/>
</dbReference>
<keyword evidence="1" id="KW-0732">Signal</keyword>
<gene>
    <name evidence="2" type="ORF">KK488_09200</name>
</gene>
<dbReference type="PROSITE" id="PS51257">
    <property type="entry name" value="PROKAR_LIPOPROTEIN"/>
    <property type="match status" value="1"/>
</dbReference>
<accession>A0A9X1DBY9</accession>
<sequence>MIARGGRRTLLLMLGLAGLAACSDADERNYADAEASSGSAASENLDALAVETGALPDTAQIDPSGRYGRRYEGGSDSLCVVPDGSARGRYRFGAETRIGGEEYCRGTGHARLSADKLLLRFDGAGSECMIVARYEGDKIVMPGGLDLHCAALCSSRGSFSGVAFPRLDRDVATARGTRDARGQPLCR</sequence>
<reference evidence="2" key="1">
    <citation type="submission" date="2021-05" db="EMBL/GenBank/DDBJ databases">
        <title>Genome of Sphingobium sp. strain.</title>
        <authorList>
            <person name="Fan R."/>
        </authorList>
    </citation>
    <scope>NUCLEOTIDE SEQUENCE</scope>
    <source>
        <strain evidence="2">H33</strain>
    </source>
</reference>
<evidence type="ECO:0008006" key="4">
    <source>
        <dbReference type="Google" id="ProtNLM"/>
    </source>
</evidence>
<evidence type="ECO:0000313" key="3">
    <source>
        <dbReference type="Proteomes" id="UP001138757"/>
    </source>
</evidence>
<comment type="caution">
    <text evidence="2">The sequence shown here is derived from an EMBL/GenBank/DDBJ whole genome shotgun (WGS) entry which is preliminary data.</text>
</comment>
<keyword evidence="3" id="KW-1185">Reference proteome</keyword>
<dbReference type="AlphaFoldDB" id="A0A9X1DBY9"/>
<name>A0A9X1DBY9_9SPHN</name>
<proteinExistence type="predicted"/>
<organism evidence="2 3">
    <name type="scientific">Sphingobium nicotianae</name>
    <dbReference type="NCBI Taxonomy" id="2782607"/>
    <lineage>
        <taxon>Bacteria</taxon>
        <taxon>Pseudomonadati</taxon>
        <taxon>Pseudomonadota</taxon>
        <taxon>Alphaproteobacteria</taxon>
        <taxon>Sphingomonadales</taxon>
        <taxon>Sphingomonadaceae</taxon>
        <taxon>Sphingobium</taxon>
    </lineage>
</organism>
<feature type="chain" id="PRO_5040739357" description="Lipoprotein" evidence="1">
    <location>
        <begin position="26"/>
        <end position="187"/>
    </location>
</feature>
<feature type="signal peptide" evidence="1">
    <location>
        <begin position="1"/>
        <end position="25"/>
    </location>
</feature>
<dbReference type="RefSeq" id="WP_214622864.1">
    <property type="nucleotide sequence ID" value="NZ_JAHGAW010000005.1"/>
</dbReference>
<protein>
    <recommendedName>
        <fullName evidence="4">Lipoprotein</fullName>
    </recommendedName>
</protein>